<accession>A0A6L2NC29</accession>
<gene>
    <name evidence="1" type="ORF">Tci_054620</name>
</gene>
<comment type="caution">
    <text evidence="1">The sequence shown here is derived from an EMBL/GenBank/DDBJ whole genome shotgun (WGS) entry which is preliminary data.</text>
</comment>
<reference evidence="1" key="1">
    <citation type="journal article" date="2019" name="Sci. Rep.">
        <title>Draft genome of Tanacetum cinerariifolium, the natural source of mosquito coil.</title>
        <authorList>
            <person name="Yamashiro T."/>
            <person name="Shiraishi A."/>
            <person name="Satake H."/>
            <person name="Nakayama K."/>
        </authorList>
    </citation>
    <scope>NUCLEOTIDE SEQUENCE</scope>
</reference>
<dbReference type="AlphaFoldDB" id="A0A6L2NC29"/>
<proteinExistence type="predicted"/>
<name>A0A6L2NC29_TANCI</name>
<sequence length="149" mass="16559">RIKATFEEFKKYEDDRVNSQCAEIDARLDALSIDFDDELYLHMLTAIAGFADVVSAEIAKGMSEGLKHGVKHGKAKVDLAGIEAYDPEADTKYVTALHAVKDLKYPLVDQPEKLKDAPIDFIMASLFLESDSGEDAPQWIRDFVPALPN</sequence>
<organism evidence="1">
    <name type="scientific">Tanacetum cinerariifolium</name>
    <name type="common">Dalmatian daisy</name>
    <name type="synonym">Chrysanthemum cinerariifolium</name>
    <dbReference type="NCBI Taxonomy" id="118510"/>
    <lineage>
        <taxon>Eukaryota</taxon>
        <taxon>Viridiplantae</taxon>
        <taxon>Streptophyta</taxon>
        <taxon>Embryophyta</taxon>
        <taxon>Tracheophyta</taxon>
        <taxon>Spermatophyta</taxon>
        <taxon>Magnoliopsida</taxon>
        <taxon>eudicotyledons</taxon>
        <taxon>Gunneridae</taxon>
        <taxon>Pentapetalae</taxon>
        <taxon>asterids</taxon>
        <taxon>campanulids</taxon>
        <taxon>Asterales</taxon>
        <taxon>Asteraceae</taxon>
        <taxon>Asteroideae</taxon>
        <taxon>Anthemideae</taxon>
        <taxon>Anthemidinae</taxon>
        <taxon>Tanacetum</taxon>
    </lineage>
</organism>
<feature type="non-terminal residue" evidence="1">
    <location>
        <position position="1"/>
    </location>
</feature>
<evidence type="ECO:0000313" key="1">
    <source>
        <dbReference type="EMBL" id="GEU82642.1"/>
    </source>
</evidence>
<dbReference type="EMBL" id="BKCJ010008519">
    <property type="protein sequence ID" value="GEU82642.1"/>
    <property type="molecule type" value="Genomic_DNA"/>
</dbReference>
<protein>
    <submittedName>
        <fullName evidence="1">Transposase (Putative), gypsy type</fullName>
    </submittedName>
</protein>